<evidence type="ECO:0000256" key="2">
    <source>
        <dbReference type="ARBA" id="ARBA00023125"/>
    </source>
</evidence>
<dbReference type="GO" id="GO:0006310">
    <property type="term" value="P:DNA recombination"/>
    <property type="evidence" value="ECO:0007669"/>
    <property type="project" value="UniProtKB-KW"/>
</dbReference>
<dbReference type="RefSeq" id="WP_048684109.1">
    <property type="nucleotide sequence ID" value="NZ_CCXW01000001.1"/>
</dbReference>
<dbReference type="InterPro" id="IPR011010">
    <property type="entry name" value="DNA_brk_join_enz"/>
</dbReference>
<evidence type="ECO:0000256" key="3">
    <source>
        <dbReference type="ARBA" id="ARBA00023172"/>
    </source>
</evidence>
<dbReference type="Gene3D" id="1.10.443.10">
    <property type="entry name" value="Intergrase catalytic core"/>
    <property type="match status" value="1"/>
</dbReference>
<dbReference type="PROSITE" id="PS51898">
    <property type="entry name" value="TYR_RECOMBINASE"/>
    <property type="match status" value="1"/>
</dbReference>
<proteinExistence type="inferred from homology"/>
<keyword evidence="6" id="KW-1185">Reference proteome</keyword>
<comment type="caution">
    <text evidence="5">The sequence shown here is derived from an EMBL/GenBank/DDBJ whole genome shotgun (WGS) entry which is preliminary data.</text>
</comment>
<dbReference type="InterPro" id="IPR013762">
    <property type="entry name" value="Integrase-like_cat_sf"/>
</dbReference>
<reference evidence="5 6" key="1">
    <citation type="journal article" date="2014" name="Genome Announc.">
        <title>Genome Sequence of Bacillus simplex Strain P558, Isolated from a Human Fecal Sample.</title>
        <authorList>
            <person name="Croce O."/>
            <person name="Hugon P."/>
            <person name="Lagier J.C."/>
            <person name="Bibi F."/>
            <person name="Robert C."/>
            <person name="Azhar E.I."/>
            <person name="Raoult D."/>
            <person name="Fournier P.E."/>
        </authorList>
    </citation>
    <scope>NUCLEOTIDE SEQUENCE [LARGE SCALE GENOMIC DNA]</scope>
    <source>
        <strain evidence="5 6">P558</strain>
    </source>
</reference>
<name>A0AAN2PII0_9BACI</name>
<dbReference type="PANTHER" id="PTHR30349">
    <property type="entry name" value="PHAGE INTEGRASE-RELATED"/>
    <property type="match status" value="1"/>
</dbReference>
<dbReference type="AlphaFoldDB" id="A0AAN2PII0"/>
<comment type="similarity">
    <text evidence="1">Belongs to the 'phage' integrase family.</text>
</comment>
<gene>
    <name evidence="5" type="ORF">BN1180_03354</name>
</gene>
<protein>
    <submittedName>
        <fullName evidence="5">Tyrosine recombinase XerD</fullName>
    </submittedName>
</protein>
<dbReference type="SUPFAM" id="SSF56349">
    <property type="entry name" value="DNA breaking-rejoining enzymes"/>
    <property type="match status" value="1"/>
</dbReference>
<keyword evidence="3" id="KW-0233">DNA recombination</keyword>
<feature type="domain" description="Tyr recombinase" evidence="4">
    <location>
        <begin position="146"/>
        <end position="340"/>
    </location>
</feature>
<dbReference type="InterPro" id="IPR050090">
    <property type="entry name" value="Tyrosine_recombinase_XerCD"/>
</dbReference>
<evidence type="ECO:0000256" key="1">
    <source>
        <dbReference type="ARBA" id="ARBA00008857"/>
    </source>
</evidence>
<dbReference type="InterPro" id="IPR002104">
    <property type="entry name" value="Integrase_catalytic"/>
</dbReference>
<dbReference type="GO" id="GO:0015074">
    <property type="term" value="P:DNA integration"/>
    <property type="evidence" value="ECO:0007669"/>
    <property type="project" value="InterPro"/>
</dbReference>
<keyword evidence="2" id="KW-0238">DNA-binding</keyword>
<dbReference type="Pfam" id="PF00589">
    <property type="entry name" value="Phage_integrase"/>
    <property type="match status" value="1"/>
</dbReference>
<dbReference type="GO" id="GO:0003677">
    <property type="term" value="F:DNA binding"/>
    <property type="evidence" value="ECO:0007669"/>
    <property type="project" value="UniProtKB-KW"/>
</dbReference>
<evidence type="ECO:0000259" key="4">
    <source>
        <dbReference type="PROSITE" id="PS51898"/>
    </source>
</evidence>
<evidence type="ECO:0000313" key="6">
    <source>
        <dbReference type="Proteomes" id="UP000182110"/>
    </source>
</evidence>
<organism evidence="5 6">
    <name type="scientific">Peribacillus simplex</name>
    <dbReference type="NCBI Taxonomy" id="1478"/>
    <lineage>
        <taxon>Bacteria</taxon>
        <taxon>Bacillati</taxon>
        <taxon>Bacillota</taxon>
        <taxon>Bacilli</taxon>
        <taxon>Bacillales</taxon>
        <taxon>Bacillaceae</taxon>
        <taxon>Peribacillus</taxon>
    </lineage>
</organism>
<dbReference type="PANTHER" id="PTHR30349:SF41">
    <property type="entry name" value="INTEGRASE_RECOMBINASE PROTEIN MJ0367-RELATED"/>
    <property type="match status" value="1"/>
</dbReference>
<evidence type="ECO:0000313" key="5">
    <source>
        <dbReference type="EMBL" id="CEG33182.1"/>
    </source>
</evidence>
<dbReference type="EMBL" id="CCXW01000001">
    <property type="protein sequence ID" value="CEG33182.1"/>
    <property type="molecule type" value="Genomic_DNA"/>
</dbReference>
<dbReference type="CDD" id="cd00397">
    <property type="entry name" value="DNA_BRE_C"/>
    <property type="match status" value="1"/>
</dbReference>
<sequence length="358" mass="42296">MGKQPFLSVISNKQEIYYPTYEESREYQAKLMGLWEQQQRVLGYTEHTIALGTKCLKEFLDVSNKFIWEVTMSDADKFYLGLVGRGLAYSTRRKYQSTISTFLEYLKTRHGHEIWERYKVQVPNLLDKFNRYYHRKDDHNGQVIPPKPELLARFWNGMKEEMKTARKYSTVARDYTLFRMLELTGLRTHEIIMMDVKDCRFDLGEKGKMHVRFGKGSKGSGYKRRWVPMLDDVDILLRWYLERVRPLFTTETVGPLFLSEGGLRLNKHTARKNLARRQEKMGFTKEEIFSPHQLRHSFATRQTELGVDLLTLKELLGHADVATTFNYSNPGSDHLEKRVRMAQEKWQNQLLNFNKKGE</sequence>
<accession>A0AAN2PII0</accession>
<dbReference type="Proteomes" id="UP000182110">
    <property type="component" value="Unassembled WGS sequence"/>
</dbReference>